<dbReference type="Pfam" id="PF03787">
    <property type="entry name" value="RAMPs"/>
    <property type="match status" value="2"/>
</dbReference>
<dbReference type="GO" id="GO:0051607">
    <property type="term" value="P:defense response to virus"/>
    <property type="evidence" value="ECO:0007669"/>
    <property type="project" value="UniProtKB-KW"/>
</dbReference>
<dbReference type="HOGENOM" id="CLU_367904_0_0_0"/>
<dbReference type="KEGG" id="rca:Rcas_3293"/>
<name>A7NP48_ROSCS</name>
<dbReference type="Proteomes" id="UP000000263">
    <property type="component" value="Chromosome"/>
</dbReference>
<dbReference type="InterPro" id="IPR005537">
    <property type="entry name" value="RAMP_III_fam"/>
</dbReference>
<feature type="domain" description="CRISPR type III-associated protein" evidence="2">
    <location>
        <begin position="257"/>
        <end position="470"/>
    </location>
</feature>
<evidence type="ECO:0000259" key="2">
    <source>
        <dbReference type="Pfam" id="PF03787"/>
    </source>
</evidence>
<keyword evidence="4" id="KW-1185">Reference proteome</keyword>
<dbReference type="CDD" id="cd09726">
    <property type="entry name" value="RAMP_I_III"/>
    <property type="match status" value="1"/>
</dbReference>
<dbReference type="AlphaFoldDB" id="A7NP48"/>
<dbReference type="PANTHER" id="PTHR35579">
    <property type="entry name" value="CRISPR SYSTEM CMS ENDORIBONUCLEASE CSM3"/>
    <property type="match status" value="1"/>
</dbReference>
<evidence type="ECO:0000313" key="4">
    <source>
        <dbReference type="Proteomes" id="UP000000263"/>
    </source>
</evidence>
<dbReference type="EMBL" id="CP000804">
    <property type="protein sequence ID" value="ABU59344.1"/>
    <property type="molecule type" value="Genomic_DNA"/>
</dbReference>
<accession>A7NP48</accession>
<dbReference type="InterPro" id="IPR052216">
    <property type="entry name" value="CRISPR_Csm3_endoribonuclease"/>
</dbReference>
<sequence>MSIRLEFEIEFKSDYHIGAGYGLGLQVDSVLLRDADGVPVIRGTVLAGLLRESLTTLLTLQVFASDQHVVDTIFGSLARQKRWRISSARPAGMMTPLVPSDVWSAGKTAAQITTRVRVNPRTRRAEKNKLFTREEGDGSLRFRFVAECQNDDADAQREAEWLVAAARMLRNLGAGKRRGYGECEIHLVDRAQETAFLDRLARRLRGEHGAEPALPAGAINIRPLPLPPNPNHHTYRLRVLMRLDEPLLIARRVEAGNQYETLDIIPGSVLRGALAWRAAKRLGQQLQGSVYQDFVNLFWRDTVRFSMLTPVEVSRQASGYPTIIAPRDLLTCELHPGFTKPSEDDGCGVWSRFESVSETCPVCVTDHGAAKLETLGGFISLVRNMPRSRHKPSTMVEMHIRIDPDSGRVRTGDLYGYVALEPGQYFVGEVTCTDANIWDALRTMANLQPNGAVNELHLGKATQRGYGKVSAVFQKIDEPLFSLQSLTERLTSTEHVTMLLLSDAIIVDPWGRFWRGFDAAWLKRELQLPNGAAVSIDCNQNGEALAFSAVRTVDSFNATLGLPRARDIAIVAGSSVRLSFKGIPLDDLRQRLGEVEAQGIGLRRNEGFGCVAFNHPVYRQLQGITSPMLDLTPLQMASAEQSPPFVAVLAFTREWEEKLEAEATSFACFNDGRFETIARLLHVSQHTSVDAIKQDLQRSGNAENLLGKSLSGRDKPNFFTADGKRGMDVIDKLLDALVDELKQHKLDHNPQAWRIGLQMLAARIAAPARQKAEERR</sequence>
<dbReference type="OrthoDB" id="482771at2"/>
<organism evidence="3 4">
    <name type="scientific">Roseiflexus castenholzii (strain DSM 13941 / HLO8)</name>
    <dbReference type="NCBI Taxonomy" id="383372"/>
    <lineage>
        <taxon>Bacteria</taxon>
        <taxon>Bacillati</taxon>
        <taxon>Chloroflexota</taxon>
        <taxon>Chloroflexia</taxon>
        <taxon>Chloroflexales</taxon>
        <taxon>Roseiflexineae</taxon>
        <taxon>Roseiflexaceae</taxon>
        <taxon>Roseiflexus</taxon>
    </lineage>
</organism>
<evidence type="ECO:0000313" key="3">
    <source>
        <dbReference type="EMBL" id="ABU59344.1"/>
    </source>
</evidence>
<gene>
    <name evidence="3" type="ordered locus">Rcas_3293</name>
</gene>
<dbReference type="eggNOG" id="COG1337">
    <property type="taxonomic scope" value="Bacteria"/>
</dbReference>
<evidence type="ECO:0000256" key="1">
    <source>
        <dbReference type="ARBA" id="ARBA00023118"/>
    </source>
</evidence>
<dbReference type="STRING" id="383372.Rcas_3293"/>
<protein>
    <recommendedName>
        <fullName evidence="2">CRISPR type III-associated protein domain-containing protein</fullName>
    </recommendedName>
</protein>
<proteinExistence type="predicted"/>
<reference evidence="3 4" key="1">
    <citation type="submission" date="2007-08" db="EMBL/GenBank/DDBJ databases">
        <title>Complete sequence of Roseiflexus castenholzii DSM 13941.</title>
        <authorList>
            <consortium name="US DOE Joint Genome Institute"/>
            <person name="Copeland A."/>
            <person name="Lucas S."/>
            <person name="Lapidus A."/>
            <person name="Barry K."/>
            <person name="Glavina del Rio T."/>
            <person name="Dalin E."/>
            <person name="Tice H."/>
            <person name="Pitluck S."/>
            <person name="Thompson L.S."/>
            <person name="Brettin T."/>
            <person name="Bruce D."/>
            <person name="Detter J.C."/>
            <person name="Han C."/>
            <person name="Tapia R."/>
            <person name="Schmutz J."/>
            <person name="Larimer F."/>
            <person name="Land M."/>
            <person name="Hauser L."/>
            <person name="Kyrpides N."/>
            <person name="Mikhailova N."/>
            <person name="Bryant D.A."/>
            <person name="Hanada S."/>
            <person name="Tsukatani Y."/>
            <person name="Richardson P."/>
        </authorList>
    </citation>
    <scope>NUCLEOTIDE SEQUENCE [LARGE SCALE GENOMIC DNA]</scope>
    <source>
        <strain evidence="4">DSM 13941 / HLO8</strain>
    </source>
</reference>
<dbReference type="PANTHER" id="PTHR35579:SF3">
    <property type="entry name" value="CRISPR SYSTEM CMS ENDORIBONUCLEASE CSM3"/>
    <property type="match status" value="1"/>
</dbReference>
<dbReference type="RefSeq" id="WP_012121768.1">
    <property type="nucleotide sequence ID" value="NC_009767.1"/>
</dbReference>
<feature type="domain" description="CRISPR type III-associated protein" evidence="2">
    <location>
        <begin position="8"/>
        <end position="184"/>
    </location>
</feature>
<keyword evidence="1" id="KW-0051">Antiviral defense</keyword>